<gene>
    <name evidence="1" type="ORF">RPERSI_LOCUS11025</name>
</gene>
<proteinExistence type="predicted"/>
<name>A0ACA9PPQ9_9GLOM</name>
<dbReference type="Proteomes" id="UP000789920">
    <property type="component" value="Unassembled WGS sequence"/>
</dbReference>
<dbReference type="EMBL" id="CAJVQC010022372">
    <property type="protein sequence ID" value="CAG8717614.1"/>
    <property type="molecule type" value="Genomic_DNA"/>
</dbReference>
<comment type="caution">
    <text evidence="1">The sequence shown here is derived from an EMBL/GenBank/DDBJ whole genome shotgun (WGS) entry which is preliminary data.</text>
</comment>
<accession>A0ACA9PPQ9</accession>
<sequence>QQYPTSSLIEARYQTGKTTYYNWYNVQSLGYYPAQIKFTQKNSKEGVQYPIPDEYCVETSLLKKQIQCKTKYQSNGSVRFTIIWIENKSEWSLHSDKSASNCFIR</sequence>
<reference evidence="1" key="1">
    <citation type="submission" date="2021-06" db="EMBL/GenBank/DDBJ databases">
        <authorList>
            <person name="Kallberg Y."/>
            <person name="Tangrot J."/>
            <person name="Rosling A."/>
        </authorList>
    </citation>
    <scope>NUCLEOTIDE SEQUENCE</scope>
    <source>
        <strain evidence="1">MA461A</strain>
    </source>
</reference>
<evidence type="ECO:0000313" key="1">
    <source>
        <dbReference type="EMBL" id="CAG8717614.1"/>
    </source>
</evidence>
<organism evidence="1 2">
    <name type="scientific">Racocetra persica</name>
    <dbReference type="NCBI Taxonomy" id="160502"/>
    <lineage>
        <taxon>Eukaryota</taxon>
        <taxon>Fungi</taxon>
        <taxon>Fungi incertae sedis</taxon>
        <taxon>Mucoromycota</taxon>
        <taxon>Glomeromycotina</taxon>
        <taxon>Glomeromycetes</taxon>
        <taxon>Diversisporales</taxon>
        <taxon>Gigasporaceae</taxon>
        <taxon>Racocetra</taxon>
    </lineage>
</organism>
<keyword evidence="2" id="KW-1185">Reference proteome</keyword>
<protein>
    <submittedName>
        <fullName evidence="1">18406_t:CDS:1</fullName>
    </submittedName>
</protein>
<evidence type="ECO:0000313" key="2">
    <source>
        <dbReference type="Proteomes" id="UP000789920"/>
    </source>
</evidence>
<feature type="non-terminal residue" evidence="1">
    <location>
        <position position="1"/>
    </location>
</feature>